<name>A0ABS8PX00_9BACT</name>
<evidence type="ECO:0000313" key="3">
    <source>
        <dbReference type="Proteomes" id="UP001199816"/>
    </source>
</evidence>
<comment type="caution">
    <text evidence="2">The sequence shown here is derived from an EMBL/GenBank/DDBJ whole genome shotgun (WGS) entry which is preliminary data.</text>
</comment>
<evidence type="ECO:0000256" key="1">
    <source>
        <dbReference type="SAM" id="MobiDB-lite"/>
    </source>
</evidence>
<accession>A0ABS8PX00</accession>
<protein>
    <recommendedName>
        <fullName evidence="4">DUF3945 domain-containing protein</fullName>
    </recommendedName>
</protein>
<evidence type="ECO:0008006" key="4">
    <source>
        <dbReference type="Google" id="ProtNLM"/>
    </source>
</evidence>
<gene>
    <name evidence="2" type="ORF">LQ567_16670</name>
</gene>
<feature type="region of interest" description="Disordered" evidence="1">
    <location>
        <begin position="231"/>
        <end position="289"/>
    </location>
</feature>
<dbReference type="RefSeq" id="WP_231006232.1">
    <property type="nucleotide sequence ID" value="NZ_JAJNEC010000005.1"/>
</dbReference>
<sequence length="289" mass="33293">MEPIQIENLDAVTKRVFNAGFNTSVVGAISEGLAAGQTEIRPFVSEVIENRRMDFEPEIIIKENKGYYNGFKATFYNEDGSTVNQWFKAADRITINEAFILMMDQQHPRAVHKTYYNDTGEKYGQWIQLDFSQKTESGNYLLKRHGDFDQVAKLGDYDFLELDNEKQKITAATYMAEGREIELTPANQETYPKVYVRANPERNTFTFMDGNGTLLYHDQFRTPAARERIQQEKNNRQSNVSFVRKSKEGPSSEKTDDVKKKSEPEREQLKSSKKPRQVLEAEAKKGKTL</sequence>
<feature type="compositionally biased region" description="Basic and acidic residues" evidence="1">
    <location>
        <begin position="277"/>
        <end position="289"/>
    </location>
</feature>
<organism evidence="2 3">
    <name type="scientific">Niabella pedocola</name>
    <dbReference type="NCBI Taxonomy" id="1752077"/>
    <lineage>
        <taxon>Bacteria</taxon>
        <taxon>Pseudomonadati</taxon>
        <taxon>Bacteroidota</taxon>
        <taxon>Chitinophagia</taxon>
        <taxon>Chitinophagales</taxon>
        <taxon>Chitinophagaceae</taxon>
        <taxon>Niabella</taxon>
    </lineage>
</organism>
<keyword evidence="3" id="KW-1185">Reference proteome</keyword>
<proteinExistence type="predicted"/>
<feature type="compositionally biased region" description="Basic and acidic residues" evidence="1">
    <location>
        <begin position="245"/>
        <end position="270"/>
    </location>
</feature>
<dbReference type="Proteomes" id="UP001199816">
    <property type="component" value="Unassembled WGS sequence"/>
</dbReference>
<reference evidence="2 3" key="1">
    <citation type="submission" date="2021-11" db="EMBL/GenBank/DDBJ databases">
        <title>Genomic of Niabella pedocola.</title>
        <authorList>
            <person name="Wu T."/>
        </authorList>
    </citation>
    <scope>NUCLEOTIDE SEQUENCE [LARGE SCALE GENOMIC DNA]</scope>
    <source>
        <strain evidence="2 3">JCM 31011</strain>
    </source>
</reference>
<dbReference type="EMBL" id="JAJNEC010000005">
    <property type="protein sequence ID" value="MCD2424416.1"/>
    <property type="molecule type" value="Genomic_DNA"/>
</dbReference>
<evidence type="ECO:0000313" key="2">
    <source>
        <dbReference type="EMBL" id="MCD2424416.1"/>
    </source>
</evidence>